<keyword evidence="12 13" id="KW-0472">Membrane</keyword>
<keyword evidence="4 13" id="KW-0812">Transmembrane</keyword>
<keyword evidence="5" id="KW-0001">2Fe-2S</keyword>
<dbReference type="SFLD" id="SFLDS00052">
    <property type="entry name" value="Ferric_Reductase_Domain"/>
    <property type="match status" value="1"/>
</dbReference>
<dbReference type="InterPro" id="IPR039261">
    <property type="entry name" value="FNR_nucleotide-bd"/>
</dbReference>
<keyword evidence="8 13" id="KW-1133">Transmembrane helix</keyword>
<comment type="cofactor">
    <cofactor evidence="1">
        <name>FAD</name>
        <dbReference type="ChEBI" id="CHEBI:57692"/>
    </cofactor>
</comment>
<dbReference type="GO" id="GO:0046872">
    <property type="term" value="F:metal ion binding"/>
    <property type="evidence" value="ECO:0007669"/>
    <property type="project" value="UniProtKB-KW"/>
</dbReference>
<keyword evidence="6" id="KW-0479">Metal-binding</keyword>
<dbReference type="GO" id="GO:0050660">
    <property type="term" value="F:flavin adenine dinucleotide binding"/>
    <property type="evidence" value="ECO:0007669"/>
    <property type="project" value="TreeGrafter"/>
</dbReference>
<evidence type="ECO:0000256" key="1">
    <source>
        <dbReference type="ARBA" id="ARBA00001974"/>
    </source>
</evidence>
<dbReference type="PRINTS" id="PR00409">
    <property type="entry name" value="PHDIOXRDTASE"/>
</dbReference>
<gene>
    <name evidence="15" type="ORF">C665_12899</name>
</gene>
<accession>N6YQN0</accession>
<proteinExistence type="predicted"/>
<dbReference type="Pfam" id="PF01794">
    <property type="entry name" value="Ferric_reduct"/>
    <property type="match status" value="1"/>
</dbReference>
<dbReference type="InterPro" id="IPR017938">
    <property type="entry name" value="Riboflavin_synthase-like_b-brl"/>
</dbReference>
<dbReference type="AlphaFoldDB" id="N6YQN0"/>
<evidence type="ECO:0000313" key="15">
    <source>
        <dbReference type="EMBL" id="ENO84533.1"/>
    </source>
</evidence>
<sequence>MAHNFPHGIRCLMAAAFRSKGAIMKNIKLALLLVLATLSLLWWWADPLLVQGDTYFALRTLAVNYTGVLAMGAMSIAMILALRPAALEPLLGGMDKAYRLHKWLGIAGLSVGVVHWLWAKGTKWAVGWGWLQKPARGPRPEQTVELFRFFQEQRGLAETIGEWAFYLFAVLAAIALIKRFPYRRFVQTHRVMAAVYLALVVHGVVLLPFAYWTQPLGMVMGMLMAAGSWAALRSLAGRIGRGRRAHGRIERVVRHPANQVLEVGLRLDTPWPGHQAGQFAFVTFDEREGPHPFTISSAWGGDGRMDFMIKPLGDYTRSLPATLKLGDPVRVEGPYGRFDFGGAQARQIWVAGGIGITPFVARMQARAQEDRPGGRAAAIDLFYSTSAPDEGFIARLRELAARARVQLHVLVSPRDGRLDADGICRSVPDWKQAGVWFCGPAGFGAMLRDTLAARGLPAERFHQELFEMR</sequence>
<evidence type="ECO:0000256" key="2">
    <source>
        <dbReference type="ARBA" id="ARBA00004141"/>
    </source>
</evidence>
<name>N6YQN0_THASP</name>
<evidence type="ECO:0000259" key="14">
    <source>
        <dbReference type="PROSITE" id="PS51384"/>
    </source>
</evidence>
<dbReference type="GO" id="GO:0016491">
    <property type="term" value="F:oxidoreductase activity"/>
    <property type="evidence" value="ECO:0007669"/>
    <property type="project" value="UniProtKB-KW"/>
</dbReference>
<dbReference type="Pfam" id="PF08022">
    <property type="entry name" value="FAD_binding_8"/>
    <property type="match status" value="1"/>
</dbReference>
<dbReference type="SUPFAM" id="SSF63380">
    <property type="entry name" value="Riboflavin synthase domain-like"/>
    <property type="match status" value="1"/>
</dbReference>
<dbReference type="InterPro" id="IPR050415">
    <property type="entry name" value="MRET"/>
</dbReference>
<evidence type="ECO:0000256" key="10">
    <source>
        <dbReference type="ARBA" id="ARBA00023004"/>
    </source>
</evidence>
<keyword evidence="3" id="KW-0285">Flavoprotein</keyword>
<feature type="transmembrane region" description="Helical" evidence="13">
    <location>
        <begin position="103"/>
        <end position="119"/>
    </location>
</feature>
<feature type="transmembrane region" description="Helical" evidence="13">
    <location>
        <begin position="193"/>
        <end position="212"/>
    </location>
</feature>
<dbReference type="SFLD" id="SFLDG01168">
    <property type="entry name" value="Ferric_reductase_subgroup_(FRE"/>
    <property type="match status" value="1"/>
</dbReference>
<dbReference type="Gene3D" id="3.40.50.80">
    <property type="entry name" value="Nucleotide-binding domain of ferredoxin-NADP reductase (FNR) module"/>
    <property type="match status" value="1"/>
</dbReference>
<keyword evidence="10" id="KW-0408">Iron</keyword>
<evidence type="ECO:0000256" key="9">
    <source>
        <dbReference type="ARBA" id="ARBA00023002"/>
    </source>
</evidence>
<organism evidence="15 16">
    <name type="scientific">Thauera aminoaromatica S2</name>
    <dbReference type="NCBI Taxonomy" id="1234381"/>
    <lineage>
        <taxon>Bacteria</taxon>
        <taxon>Pseudomonadati</taxon>
        <taxon>Pseudomonadota</taxon>
        <taxon>Betaproteobacteria</taxon>
        <taxon>Rhodocyclales</taxon>
        <taxon>Zoogloeaceae</taxon>
        <taxon>Thauera</taxon>
    </lineage>
</organism>
<dbReference type="GO" id="GO:0051537">
    <property type="term" value="F:2 iron, 2 sulfur cluster binding"/>
    <property type="evidence" value="ECO:0007669"/>
    <property type="project" value="UniProtKB-KW"/>
</dbReference>
<evidence type="ECO:0000256" key="7">
    <source>
        <dbReference type="ARBA" id="ARBA00022827"/>
    </source>
</evidence>
<dbReference type="Proteomes" id="UP000013042">
    <property type="component" value="Unassembled WGS sequence"/>
</dbReference>
<evidence type="ECO:0000313" key="16">
    <source>
        <dbReference type="Proteomes" id="UP000013042"/>
    </source>
</evidence>
<evidence type="ECO:0000256" key="4">
    <source>
        <dbReference type="ARBA" id="ARBA00022692"/>
    </source>
</evidence>
<dbReference type="GO" id="GO:0016020">
    <property type="term" value="C:membrane"/>
    <property type="evidence" value="ECO:0007669"/>
    <property type="project" value="UniProtKB-SubCell"/>
</dbReference>
<dbReference type="InterPro" id="IPR013112">
    <property type="entry name" value="FAD-bd_8"/>
</dbReference>
<dbReference type="SUPFAM" id="SSF52343">
    <property type="entry name" value="Ferredoxin reductase-like, C-terminal NADP-linked domain"/>
    <property type="match status" value="1"/>
</dbReference>
<keyword evidence="9" id="KW-0560">Oxidoreductase</keyword>
<keyword evidence="11" id="KW-0411">Iron-sulfur</keyword>
<feature type="transmembrane region" description="Helical" evidence="13">
    <location>
        <begin position="163"/>
        <end position="181"/>
    </location>
</feature>
<dbReference type="PANTHER" id="PTHR47354">
    <property type="entry name" value="NADH OXIDOREDUCTASE HCR"/>
    <property type="match status" value="1"/>
</dbReference>
<feature type="domain" description="FAD-binding FR-type" evidence="14">
    <location>
        <begin position="242"/>
        <end position="341"/>
    </location>
</feature>
<dbReference type="PROSITE" id="PS51384">
    <property type="entry name" value="FAD_FR"/>
    <property type="match status" value="1"/>
</dbReference>
<evidence type="ECO:0000256" key="3">
    <source>
        <dbReference type="ARBA" id="ARBA00022630"/>
    </source>
</evidence>
<reference evidence="15 16" key="1">
    <citation type="submission" date="2012-09" db="EMBL/GenBank/DDBJ databases">
        <title>Draft Genome Sequences of 6 Strains from Genus Thauera.</title>
        <authorList>
            <person name="Liu B."/>
            <person name="Shapleigh J.P."/>
            <person name="Frostegard A.H."/>
        </authorList>
    </citation>
    <scope>NUCLEOTIDE SEQUENCE [LARGE SCALE GENOMIC DNA]</scope>
    <source>
        <strain evidence="15 16">S2</strain>
    </source>
</reference>
<evidence type="ECO:0000256" key="6">
    <source>
        <dbReference type="ARBA" id="ARBA00022723"/>
    </source>
</evidence>
<keyword evidence="7" id="KW-0274">FAD</keyword>
<evidence type="ECO:0000256" key="8">
    <source>
        <dbReference type="ARBA" id="ARBA00022989"/>
    </source>
</evidence>
<evidence type="ECO:0000256" key="13">
    <source>
        <dbReference type="SAM" id="Phobius"/>
    </source>
</evidence>
<dbReference type="CDD" id="cd06198">
    <property type="entry name" value="FNR_like_3"/>
    <property type="match status" value="1"/>
</dbReference>
<comment type="caution">
    <text evidence="15">The sequence shown here is derived from an EMBL/GenBank/DDBJ whole genome shotgun (WGS) entry which is preliminary data.</text>
</comment>
<dbReference type="PANTHER" id="PTHR47354:SF8">
    <property type="entry name" value="1,2-PHENYLACETYL-COA EPOXIDASE, SUBUNIT E"/>
    <property type="match status" value="1"/>
</dbReference>
<dbReference type="InterPro" id="IPR017927">
    <property type="entry name" value="FAD-bd_FR_type"/>
</dbReference>
<dbReference type="EMBL" id="AMXD01000081">
    <property type="protein sequence ID" value="ENO84533.1"/>
    <property type="molecule type" value="Genomic_DNA"/>
</dbReference>
<dbReference type="InterPro" id="IPR013130">
    <property type="entry name" value="Fe3_Rdtase_TM_dom"/>
</dbReference>
<evidence type="ECO:0000256" key="5">
    <source>
        <dbReference type="ARBA" id="ARBA00022714"/>
    </source>
</evidence>
<dbReference type="Gene3D" id="2.40.30.10">
    <property type="entry name" value="Translation factors"/>
    <property type="match status" value="1"/>
</dbReference>
<evidence type="ECO:0000256" key="11">
    <source>
        <dbReference type="ARBA" id="ARBA00023014"/>
    </source>
</evidence>
<evidence type="ECO:0000256" key="12">
    <source>
        <dbReference type="ARBA" id="ARBA00023136"/>
    </source>
</evidence>
<protein>
    <submittedName>
        <fullName evidence="15">Ferric reductase domain-containing transmembrane protein</fullName>
    </submittedName>
</protein>
<feature type="transmembrane region" description="Helical" evidence="13">
    <location>
        <begin position="62"/>
        <end position="82"/>
    </location>
</feature>
<comment type="subcellular location">
    <subcellularLocation>
        <location evidence="2">Membrane</location>
        <topology evidence="2">Multi-pass membrane protein</topology>
    </subcellularLocation>
</comment>